<dbReference type="RefSeq" id="WP_104006627.1">
    <property type="nucleotide sequence ID" value="NZ_FNVD01000001.1"/>
</dbReference>
<dbReference type="Proteomes" id="UP000236742">
    <property type="component" value="Unassembled WGS sequence"/>
</dbReference>
<evidence type="ECO:0000256" key="5">
    <source>
        <dbReference type="ARBA" id="ARBA00022989"/>
    </source>
</evidence>
<evidence type="ECO:0000256" key="4">
    <source>
        <dbReference type="ARBA" id="ARBA00022692"/>
    </source>
</evidence>
<keyword evidence="4 7" id="KW-0812">Transmembrane</keyword>
<accession>A0A1H5SP73</accession>
<comment type="subcellular location">
    <subcellularLocation>
        <location evidence="1">Cell membrane</location>
        <topology evidence="1">Multi-pass membrane protein</topology>
    </subcellularLocation>
</comment>
<dbReference type="PANTHER" id="PTHR33452">
    <property type="entry name" value="OXIDOREDUCTASE CATD-RELATED"/>
    <property type="match status" value="1"/>
</dbReference>
<feature type="transmembrane region" description="Helical" evidence="7">
    <location>
        <begin position="46"/>
        <end position="63"/>
    </location>
</feature>
<proteinExistence type="inferred from homology"/>
<evidence type="ECO:0000256" key="2">
    <source>
        <dbReference type="ARBA" id="ARBA00006679"/>
    </source>
</evidence>
<dbReference type="InterPro" id="IPR051907">
    <property type="entry name" value="DoxX-like_oxidoreductase"/>
</dbReference>
<comment type="similarity">
    <text evidence="2">Belongs to the DoxX family.</text>
</comment>
<dbReference type="PANTHER" id="PTHR33452:SF1">
    <property type="entry name" value="INNER MEMBRANE PROTEIN YPHA-RELATED"/>
    <property type="match status" value="1"/>
</dbReference>
<evidence type="ECO:0000256" key="6">
    <source>
        <dbReference type="ARBA" id="ARBA00023136"/>
    </source>
</evidence>
<evidence type="ECO:0000313" key="8">
    <source>
        <dbReference type="EMBL" id="SEF52412.1"/>
    </source>
</evidence>
<reference evidence="8 9" key="1">
    <citation type="submission" date="2016-10" db="EMBL/GenBank/DDBJ databases">
        <authorList>
            <person name="de Groot N.N."/>
        </authorList>
    </citation>
    <scope>NUCLEOTIDE SEQUENCE [LARGE SCALE GENOMIC DNA]</scope>
    <source>
        <strain evidence="8 9">DSM 23413</strain>
    </source>
</reference>
<gene>
    <name evidence="8" type="ORF">SAMN05421751_101662</name>
</gene>
<evidence type="ECO:0000256" key="3">
    <source>
        <dbReference type="ARBA" id="ARBA00022475"/>
    </source>
</evidence>
<feature type="transmembrane region" description="Helical" evidence="7">
    <location>
        <begin position="7"/>
        <end position="26"/>
    </location>
</feature>
<dbReference type="AlphaFoldDB" id="A0A1H5SP73"/>
<keyword evidence="5 7" id="KW-1133">Transmembrane helix</keyword>
<organism evidence="8 9">
    <name type="scientific">Jhaorihella thermophila</name>
    <dbReference type="NCBI Taxonomy" id="488547"/>
    <lineage>
        <taxon>Bacteria</taxon>
        <taxon>Pseudomonadati</taxon>
        <taxon>Pseudomonadota</taxon>
        <taxon>Alphaproteobacteria</taxon>
        <taxon>Rhodobacterales</taxon>
        <taxon>Paracoccaceae</taxon>
        <taxon>Jhaorihella</taxon>
    </lineage>
</organism>
<dbReference type="InterPro" id="IPR032808">
    <property type="entry name" value="DoxX"/>
</dbReference>
<keyword evidence="3" id="KW-1003">Cell membrane</keyword>
<evidence type="ECO:0000256" key="7">
    <source>
        <dbReference type="SAM" id="Phobius"/>
    </source>
</evidence>
<dbReference type="EMBL" id="FNVD01000001">
    <property type="protein sequence ID" value="SEF52412.1"/>
    <property type="molecule type" value="Genomic_DNA"/>
</dbReference>
<protein>
    <submittedName>
        <fullName evidence="8">Putative oxidoreductase</fullName>
    </submittedName>
</protein>
<dbReference type="Pfam" id="PF07681">
    <property type="entry name" value="DoxX"/>
    <property type="match status" value="1"/>
</dbReference>
<dbReference type="GO" id="GO:0005886">
    <property type="term" value="C:plasma membrane"/>
    <property type="evidence" value="ECO:0007669"/>
    <property type="project" value="UniProtKB-SubCell"/>
</dbReference>
<keyword evidence="9" id="KW-1185">Reference proteome</keyword>
<name>A0A1H5SP73_9RHOB</name>
<evidence type="ECO:0000256" key="1">
    <source>
        <dbReference type="ARBA" id="ARBA00004651"/>
    </source>
</evidence>
<evidence type="ECO:0000313" key="9">
    <source>
        <dbReference type="Proteomes" id="UP000236742"/>
    </source>
</evidence>
<sequence length="134" mass="13802">MDSFRDTGLLAARVLLAVLFIVAGIGKLGNVEGFTAYMASGGVPAFMAWPVIALEILGGLALLAGWQTRWAALALGAFSLAAGLLYHLIPADQMQMTMFFKNVGLAGGYLALAVAGPGRFSVDARTGREAAAAA</sequence>
<keyword evidence="6 7" id="KW-0472">Membrane</keyword>
<feature type="transmembrane region" description="Helical" evidence="7">
    <location>
        <begin position="70"/>
        <end position="89"/>
    </location>
</feature>